<feature type="region of interest" description="Disordered" evidence="7">
    <location>
        <begin position="1209"/>
        <end position="1272"/>
    </location>
</feature>
<dbReference type="InterPro" id="IPR001752">
    <property type="entry name" value="Kinesin_motor_dom"/>
</dbReference>
<feature type="binding site" evidence="5">
    <location>
        <begin position="139"/>
        <end position="146"/>
    </location>
    <ligand>
        <name>ATP</name>
        <dbReference type="ChEBI" id="CHEBI:30616"/>
    </ligand>
</feature>
<keyword evidence="2 5" id="KW-0547">Nucleotide-binding</keyword>
<feature type="coiled-coil region" evidence="6">
    <location>
        <begin position="981"/>
        <end position="1008"/>
    </location>
</feature>
<dbReference type="PROSITE" id="PS50067">
    <property type="entry name" value="KINESIN_MOTOR_2"/>
    <property type="match status" value="1"/>
</dbReference>
<evidence type="ECO:0000256" key="2">
    <source>
        <dbReference type="ARBA" id="ARBA00022741"/>
    </source>
</evidence>
<dbReference type="PRINTS" id="PR00380">
    <property type="entry name" value="KINESINHEAVY"/>
</dbReference>
<dbReference type="PANTHER" id="PTHR47969:SF25">
    <property type="entry name" value="KINESIN MOTOR DOMAIN-CONTAINING PROTEIN"/>
    <property type="match status" value="1"/>
</dbReference>
<dbReference type="STRING" id="7370.A0A1I8M567"/>
<dbReference type="GO" id="GO:0007052">
    <property type="term" value="P:mitotic spindle organization"/>
    <property type="evidence" value="ECO:0007669"/>
    <property type="project" value="TreeGrafter"/>
</dbReference>
<dbReference type="Pfam" id="PF00225">
    <property type="entry name" value="Kinesin"/>
    <property type="match status" value="1"/>
</dbReference>
<feature type="compositionally biased region" description="Polar residues" evidence="7">
    <location>
        <begin position="478"/>
        <end position="488"/>
    </location>
</feature>
<feature type="compositionally biased region" description="Acidic residues" evidence="7">
    <location>
        <begin position="494"/>
        <end position="504"/>
    </location>
</feature>
<dbReference type="Gene3D" id="3.40.850.10">
    <property type="entry name" value="Kinesin motor domain"/>
    <property type="match status" value="2"/>
</dbReference>
<dbReference type="Pfam" id="PF16796">
    <property type="entry name" value="Microtub_bd"/>
    <property type="match status" value="1"/>
</dbReference>
<feature type="region of interest" description="Disordered" evidence="7">
    <location>
        <begin position="707"/>
        <end position="741"/>
    </location>
</feature>
<dbReference type="RefSeq" id="XP_005178820.2">
    <property type="nucleotide sequence ID" value="XM_005178763.4"/>
</dbReference>
<keyword evidence="4" id="KW-0963">Cytoplasm</keyword>
<dbReference type="InterPro" id="IPR031852">
    <property type="entry name" value="Vik1/Cik1_MT-bd"/>
</dbReference>
<evidence type="ECO:0000259" key="8">
    <source>
        <dbReference type="PROSITE" id="PS50067"/>
    </source>
</evidence>
<comment type="similarity">
    <text evidence="5">Belongs to the TRAFAC class myosin-kinesin ATPase superfamily. Kinesin family.</text>
</comment>
<feature type="region of interest" description="Disordered" evidence="7">
    <location>
        <begin position="478"/>
        <end position="548"/>
    </location>
</feature>
<evidence type="ECO:0000256" key="6">
    <source>
        <dbReference type="SAM" id="Coils"/>
    </source>
</evidence>
<dbReference type="eggNOG" id="ENOG502QUYG">
    <property type="taxonomic scope" value="Eukaryota"/>
</dbReference>
<keyword evidence="3 5" id="KW-0067">ATP-binding</keyword>
<feature type="compositionally biased region" description="Acidic residues" evidence="7">
    <location>
        <begin position="388"/>
        <end position="416"/>
    </location>
</feature>
<feature type="region of interest" description="Disordered" evidence="7">
    <location>
        <begin position="577"/>
        <end position="661"/>
    </location>
</feature>
<feature type="compositionally biased region" description="Acidic residues" evidence="7">
    <location>
        <begin position="512"/>
        <end position="525"/>
    </location>
</feature>
<evidence type="ECO:0000256" key="4">
    <source>
        <dbReference type="ARBA" id="ARBA00023212"/>
    </source>
</evidence>
<evidence type="ECO:0000256" key="5">
    <source>
        <dbReference type="PROSITE-ProRule" id="PRU00283"/>
    </source>
</evidence>
<evidence type="ECO:0000256" key="3">
    <source>
        <dbReference type="ARBA" id="ARBA00022840"/>
    </source>
</evidence>
<dbReference type="EnsemblMetazoa" id="MDOA001357-RA">
    <property type="protein sequence ID" value="MDOA001357-PA"/>
    <property type="gene ID" value="MDOA001357"/>
</dbReference>
<dbReference type="VEuPathDB" id="VectorBase:MDOMA2_017602"/>
<dbReference type="GO" id="GO:0003777">
    <property type="term" value="F:microtubule motor activity"/>
    <property type="evidence" value="ECO:0007669"/>
    <property type="project" value="InterPro"/>
</dbReference>
<keyword evidence="6" id="KW-0175">Coiled coil</keyword>
<reference evidence="9" key="1">
    <citation type="submission" date="2020-05" db="UniProtKB">
        <authorList>
            <consortium name="EnsemblMetazoa"/>
        </authorList>
    </citation>
    <scope>IDENTIFICATION</scope>
    <source>
        <strain evidence="9">Aabys</strain>
    </source>
</reference>
<dbReference type="SMART" id="SM00129">
    <property type="entry name" value="KISc"/>
    <property type="match status" value="1"/>
</dbReference>
<dbReference type="GO" id="GO:0005875">
    <property type="term" value="C:microtubule associated complex"/>
    <property type="evidence" value="ECO:0007669"/>
    <property type="project" value="TreeGrafter"/>
</dbReference>
<feature type="compositionally biased region" description="Basic residues" evidence="7">
    <location>
        <begin position="1243"/>
        <end position="1261"/>
    </location>
</feature>
<protein>
    <recommendedName>
        <fullName evidence="8">Kinesin motor domain-containing protein</fullName>
    </recommendedName>
</protein>
<dbReference type="GO" id="GO:0007018">
    <property type="term" value="P:microtubule-based movement"/>
    <property type="evidence" value="ECO:0007669"/>
    <property type="project" value="InterPro"/>
</dbReference>
<keyword evidence="4" id="KW-0206">Cytoskeleton</keyword>
<dbReference type="InterPro" id="IPR027417">
    <property type="entry name" value="P-loop_NTPase"/>
</dbReference>
<proteinExistence type="inferred from homology"/>
<dbReference type="SUPFAM" id="SSF52540">
    <property type="entry name" value="P-loop containing nucleoside triphosphate hydrolases"/>
    <property type="match status" value="1"/>
</dbReference>
<accession>A0A1I8M567</accession>
<name>A0A1I8M567_MUSDO</name>
<dbReference type="AlphaFoldDB" id="A0A1I8M567"/>
<feature type="compositionally biased region" description="Basic and acidic residues" evidence="7">
    <location>
        <begin position="635"/>
        <end position="661"/>
    </location>
</feature>
<evidence type="ECO:0000256" key="1">
    <source>
        <dbReference type="ARBA" id="ARBA00004245"/>
    </source>
</evidence>
<dbReference type="GO" id="GO:0008017">
    <property type="term" value="F:microtubule binding"/>
    <property type="evidence" value="ECO:0007669"/>
    <property type="project" value="InterPro"/>
</dbReference>
<evidence type="ECO:0000256" key="7">
    <source>
        <dbReference type="SAM" id="MobiDB-lite"/>
    </source>
</evidence>
<feature type="compositionally biased region" description="Polar residues" evidence="7">
    <location>
        <begin position="531"/>
        <end position="546"/>
    </location>
</feature>
<keyword evidence="5" id="KW-0505">Motor protein</keyword>
<dbReference type="PANTHER" id="PTHR47969">
    <property type="entry name" value="CHROMOSOME-ASSOCIATED KINESIN KIF4A-RELATED"/>
    <property type="match status" value="1"/>
</dbReference>
<dbReference type="KEGG" id="mde:101888411"/>
<feature type="compositionally biased region" description="Basic and acidic residues" evidence="7">
    <location>
        <begin position="720"/>
        <end position="729"/>
    </location>
</feature>
<dbReference type="InterPro" id="IPR036961">
    <property type="entry name" value="Kinesin_motor_dom_sf"/>
</dbReference>
<evidence type="ECO:0000313" key="9">
    <source>
        <dbReference type="EnsemblMetazoa" id="MDOA001357-PA"/>
    </source>
</evidence>
<gene>
    <name evidence="9" type="primary">101888411</name>
</gene>
<dbReference type="GO" id="GO:0005524">
    <property type="term" value="F:ATP binding"/>
    <property type="evidence" value="ECO:0007669"/>
    <property type="project" value="UniProtKB-UniRule"/>
</dbReference>
<sequence length="1272" mass="145348">MEIPIHVAVRICPKGLQEVKKENEDTKTQVKEECAEGEEDKVDNIKTEDNALVIKKEVDELNAKDKCCVRAIPFIKGLPGLTAPGCREPPDVVQVGPHSFPVTHALPLDCSQLYVYQKTLLPMMTMLMEGFDASVVTYGQRGCGKTYTLYGHGPTQSDDQGLIAFCVREIFNHIHRHPERTCIVNITWVEICREIIRDIFGVGSVQCMNITDAFHWLQVGYKLLTSNKTQMGHSLFSITLEQRWISKEGLIQHRLSTASFTDLCATDRLMLKTPNDQTTYVPMDKGLQALECVIGSLIDPALVHKGYDCIPYNRSMLTTMLKDSFGGRAQTLVLVCISPWERDIAETIANMQFAFKVQCVHNFVVINSFSDDNTPAIPQEVPTQNNDISEEDVNEEKDGEEDEDEEDEDEDDEAEESNSPKKSQDPFALQFAANQYSKLVSNAEDLLSKLINSNAIGEDEKQQIESWLIQKQECDDCLNSNDSSQTDTILDPIQEQDEAELEEGETPKLNEEESANELSDPDVTDPELSLPANSENDSDSELQCSDSENKLKLLMEELEKKTDEMARKKYVDFMSQHPKAVTESQESGLFRRTTNAEERKPSLASSERGRRRSIHPGSALSSVELAMLQQLATREQMDTGRANKEVGPSKDVSWEPRTDSGREAIDKKIRKLDANIEGRMKQIEELEKTIQLKQNIIMDLVETSDTRTTAKQRFHKKRNKLQEEYDKSKSSLSKALQQRKDKKEVERLKADVARLEQRLNDVTSIKHIAGDSVQKVKKLQQSLKDSQTLLENLKKKVEKEKKKRESLEQELKELPKEEEIPKKITKALVHPTPAEEHPEMQEIQSRINHLDHILKEKSKNLQQPQQKQEYGGQHEGLRHEIRNLRKTRDHLLDQRCFLDQKFKRDKALSQKEERKLLECDEAIEAIDAAIEFKNEMICGNKSIDTDERLQREKGEQMLMARLNKLSSEEMRTLLYKYFNKVIDLRDSSRKLEMQLMQLEREKDAWEWKERVLSNAIRQAHLEGERKAILMQRQHEMKLTLMLRHMAEESSMSSASFSDQSISSLSSIHKPSSMALVPTTMSITTSGNTDSDYQWPHQMNQKLTKLPRLKEDALRMCPPPDHPLPLYKQPLDAFKGKTVKVAAATSLLGNNFAEPNLNWPMPRPAKTNDMELCPLPDRTVTKYQKTEDKIKEKESKNKLFAKFQVLTRYATSSQRHEDSATSNSSNSSGKSNKEIALEALSPEKHKKSSKKNQKTKVTRQKNKLIIQDKSRKS</sequence>
<dbReference type="GO" id="GO:0051231">
    <property type="term" value="P:spindle elongation"/>
    <property type="evidence" value="ECO:0007669"/>
    <property type="project" value="TreeGrafter"/>
</dbReference>
<dbReference type="InterPro" id="IPR027640">
    <property type="entry name" value="Kinesin-like_fam"/>
</dbReference>
<feature type="domain" description="Kinesin motor" evidence="8">
    <location>
        <begin position="4"/>
        <end position="360"/>
    </location>
</feature>
<dbReference type="VEuPathDB" id="VectorBase:MDOA001357"/>
<feature type="region of interest" description="Disordered" evidence="7">
    <location>
        <begin position="374"/>
        <end position="426"/>
    </location>
</feature>
<comment type="subcellular location">
    <subcellularLocation>
        <location evidence="1">Cytoplasm</location>
        <location evidence="1">Cytoskeleton</location>
    </subcellularLocation>
</comment>
<organism evidence="9">
    <name type="scientific">Musca domestica</name>
    <name type="common">House fly</name>
    <dbReference type="NCBI Taxonomy" id="7370"/>
    <lineage>
        <taxon>Eukaryota</taxon>
        <taxon>Metazoa</taxon>
        <taxon>Ecdysozoa</taxon>
        <taxon>Arthropoda</taxon>
        <taxon>Hexapoda</taxon>
        <taxon>Insecta</taxon>
        <taxon>Pterygota</taxon>
        <taxon>Neoptera</taxon>
        <taxon>Endopterygota</taxon>
        <taxon>Diptera</taxon>
        <taxon>Brachycera</taxon>
        <taxon>Muscomorpha</taxon>
        <taxon>Muscoidea</taxon>
        <taxon>Muscidae</taxon>
        <taxon>Musca</taxon>
    </lineage>
</organism>
<dbReference type="OrthoDB" id="540783at2759"/>
<feature type="compositionally biased region" description="Basic residues" evidence="7">
    <location>
        <begin position="710"/>
        <end position="719"/>
    </location>
</feature>